<dbReference type="AlphaFoldDB" id="A0A6J5CLU0"/>
<protein>
    <recommendedName>
        <fullName evidence="3">Antitoxin Xre/MbcA/ParS-like toxin-binding domain-containing protein</fullName>
    </recommendedName>
</protein>
<sequence length="365" mass="40239">MLEFREKLVHEVSACICDRCGRRMTPDGPDSDWHERMSIASRGGFHSIFGDGHAISIDLCQHCVRDTLGAWLRIASTGIDDIERSPDSPSLRALRGIIRHDADDAVSVGEMNAAIAAGATAEMNRDASPDSDRPAGERRSHWEYRVIEYEEGGEIWRELREVHYVTDHGIGCSDTGACVRWTPEEGEQAGASILDRMRVALTRPVLRMSGSRREGNLRRHGADRLADPIRHSPSLRAEMEARSVAALLDGTTWLTALAVGEQDNPDDPLPSGGVIDWGREGKIFSVDLAGRTLFPGYIFDELGNPIPEVAEILKIFYDYTPIRIASWFESTNSMLHGKRPRELLATDPAAVVEAARAHAEGSIHG</sequence>
<name>A0A6J5CLU0_9BURK</name>
<evidence type="ECO:0008006" key="3">
    <source>
        <dbReference type="Google" id="ProtNLM"/>
    </source>
</evidence>
<organism evidence="1 2">
    <name type="scientific">Paraburkholderia phenoliruptrix</name>
    <dbReference type="NCBI Taxonomy" id="252970"/>
    <lineage>
        <taxon>Bacteria</taxon>
        <taxon>Pseudomonadati</taxon>
        <taxon>Pseudomonadota</taxon>
        <taxon>Betaproteobacteria</taxon>
        <taxon>Burkholderiales</taxon>
        <taxon>Burkholderiaceae</taxon>
        <taxon>Paraburkholderia</taxon>
    </lineage>
</organism>
<proteinExistence type="predicted"/>
<reference evidence="1 2" key="1">
    <citation type="submission" date="2020-04" db="EMBL/GenBank/DDBJ databases">
        <authorList>
            <person name="De Canck E."/>
        </authorList>
    </citation>
    <scope>NUCLEOTIDE SEQUENCE [LARGE SCALE GENOMIC DNA]</scope>
    <source>
        <strain evidence="1 2">LMG 22037</strain>
    </source>
</reference>
<gene>
    <name evidence="1" type="ORF">LMG22037_06440</name>
</gene>
<evidence type="ECO:0000313" key="1">
    <source>
        <dbReference type="EMBL" id="CAB3740989.1"/>
    </source>
</evidence>
<dbReference type="RefSeq" id="WP_063826580.1">
    <property type="nucleotide sequence ID" value="NZ_CADFGL010000062.1"/>
</dbReference>
<dbReference type="Proteomes" id="UP000494249">
    <property type="component" value="Unassembled WGS sequence"/>
</dbReference>
<dbReference type="EMBL" id="CADIKB010000068">
    <property type="protein sequence ID" value="CAB3740989.1"/>
    <property type="molecule type" value="Genomic_DNA"/>
</dbReference>
<accession>A0A6J5CLU0</accession>
<evidence type="ECO:0000313" key="2">
    <source>
        <dbReference type="Proteomes" id="UP000494249"/>
    </source>
</evidence>